<name>A0A7Z8YLL8_9FLAO</name>
<sequence>MSSLFERYEASVKLSNGRVVVYHNINTGLKKFHRFLCEKFESPDRWISYSVRRKANKEIVGKFRNRVPGKEEKVVTIFSETIENNNKTGAFVPVIFERNGFDIESILTF</sequence>
<accession>A0A7Z8YLL8</accession>
<comment type="caution">
    <text evidence="1">The sequence shown here is derived from an EMBL/GenBank/DDBJ whole genome shotgun (WGS) entry which is preliminary data.</text>
</comment>
<proteinExistence type="predicted"/>
<evidence type="ECO:0000313" key="2">
    <source>
        <dbReference type="Proteomes" id="UP000270205"/>
    </source>
</evidence>
<gene>
    <name evidence="1" type="ORF">NCTC12929_00105</name>
</gene>
<dbReference type="AlphaFoldDB" id="A0A7Z8YLL8"/>
<dbReference type="RefSeq" id="WP_125150395.1">
    <property type="nucleotide sequence ID" value="NZ_UYIV01000001.1"/>
</dbReference>
<evidence type="ECO:0000313" key="1">
    <source>
        <dbReference type="EMBL" id="VDH02642.1"/>
    </source>
</evidence>
<reference evidence="1 2" key="1">
    <citation type="submission" date="2018-11" db="EMBL/GenBank/DDBJ databases">
        <authorList>
            <consortium name="Pathogen Informatics"/>
        </authorList>
    </citation>
    <scope>NUCLEOTIDE SEQUENCE [LARGE SCALE GENOMIC DNA]</scope>
    <source>
        <strain evidence="1 2">NCTC12929</strain>
    </source>
</reference>
<protein>
    <submittedName>
        <fullName evidence="1">Uncharacterized protein</fullName>
    </submittedName>
</protein>
<organism evidence="1 2">
    <name type="scientific">Bergeyella zoohelcum</name>
    <dbReference type="NCBI Taxonomy" id="1015"/>
    <lineage>
        <taxon>Bacteria</taxon>
        <taxon>Pseudomonadati</taxon>
        <taxon>Bacteroidota</taxon>
        <taxon>Flavobacteriia</taxon>
        <taxon>Flavobacteriales</taxon>
        <taxon>Weeksellaceae</taxon>
        <taxon>Bergeyella</taxon>
    </lineage>
</organism>
<dbReference type="Proteomes" id="UP000270205">
    <property type="component" value="Unassembled WGS sequence"/>
</dbReference>
<dbReference type="EMBL" id="UYIV01000001">
    <property type="protein sequence ID" value="VDH02642.1"/>
    <property type="molecule type" value="Genomic_DNA"/>
</dbReference>